<sequence length="447" mass="48724">MNKTEVTNTPNSAALKAIFGSLIGVGIFFIPFSVQEGETKIPLVILIDYVKDILGGNLQYITLGVVVLLCTTWIASRFTSNRRVNNYHKKDGNIIGLLFILSAIFSILIIFEVGPDWLLHEDVGGLALTLGGSVLLTVSIAGFLVVFLMAFGFPEFIGTLMEPMMRRFYRVPGRAAVDSVTSFVASPAVGVFVTNQFYREGKYNQREAASIATNFSVVSIGFFALLVSIGGILNYLPHMIITSFVITFLLAAIMIRIPPLSRKSDSYIDSQEYIKSDTDNLAKGNIFVRACQAASRRAAASGPEVFKKAFWDAIAFTQKIVAYVIAIATLSLILATYTPIFEYLGAGFQYPLDMLQLPNADKIAPTVLISIAEVALPVIIISGTDAAPMSIFFVCTLSTVQIIFFTENANAILESDIPLSILDLVVIFLIRTIIAIPLVAIATHLIF</sequence>
<dbReference type="InterPro" id="IPR011642">
    <property type="entry name" value="Gate_dom"/>
</dbReference>
<evidence type="ECO:0000256" key="1">
    <source>
        <dbReference type="SAM" id="Phobius"/>
    </source>
</evidence>
<gene>
    <name evidence="3" type="ORF">P1P91_08310</name>
</gene>
<feature type="transmembrane region" description="Helical" evidence="1">
    <location>
        <begin position="54"/>
        <end position="74"/>
    </location>
</feature>
<feature type="transmembrane region" description="Helical" evidence="1">
    <location>
        <begin position="320"/>
        <end position="343"/>
    </location>
</feature>
<keyword evidence="1" id="KW-0472">Membrane</keyword>
<feature type="transmembrane region" description="Helical" evidence="1">
    <location>
        <begin position="235"/>
        <end position="255"/>
    </location>
</feature>
<dbReference type="Proteomes" id="UP001301869">
    <property type="component" value="Chromosome"/>
</dbReference>
<name>A0ABY9YX22_9GAMM</name>
<dbReference type="EMBL" id="CP119391">
    <property type="protein sequence ID" value="WNK18895.1"/>
    <property type="molecule type" value="Genomic_DNA"/>
</dbReference>
<feature type="transmembrane region" description="Helical" evidence="1">
    <location>
        <begin position="424"/>
        <end position="446"/>
    </location>
</feature>
<keyword evidence="1" id="KW-0812">Transmembrane</keyword>
<reference evidence="3 4" key="1">
    <citation type="submission" date="2023-03" db="EMBL/GenBank/DDBJ databases">
        <title>Halomonas sp. nov., isolated from Korean tranditional fermented seafood 'Jeotgal'.</title>
        <authorList>
            <person name="Kim B."/>
            <person name="Shin N.-R."/>
        </authorList>
    </citation>
    <scope>NUCLEOTIDE SEQUENCE [LARGE SCALE GENOMIC DNA]</scope>
    <source>
        <strain evidence="3 4">SG2L-4</strain>
    </source>
</reference>
<proteinExistence type="predicted"/>
<keyword evidence="4" id="KW-1185">Reference proteome</keyword>
<feature type="transmembrane region" description="Helical" evidence="1">
    <location>
        <begin position="386"/>
        <end position="404"/>
    </location>
</feature>
<organism evidence="3 4">
    <name type="scientific">Halomonas piscis</name>
    <dbReference type="NCBI Taxonomy" id="3031727"/>
    <lineage>
        <taxon>Bacteria</taxon>
        <taxon>Pseudomonadati</taxon>
        <taxon>Pseudomonadota</taxon>
        <taxon>Gammaproteobacteria</taxon>
        <taxon>Oceanospirillales</taxon>
        <taxon>Halomonadaceae</taxon>
        <taxon>Halomonas</taxon>
    </lineage>
</organism>
<dbReference type="RefSeq" id="WP_311881899.1">
    <property type="nucleotide sequence ID" value="NZ_CP119391.1"/>
</dbReference>
<accession>A0ABY9YX22</accession>
<feature type="domain" description="Nucleoside transporter/FeoB GTPase Gate" evidence="2">
    <location>
        <begin position="134"/>
        <end position="232"/>
    </location>
</feature>
<feature type="transmembrane region" description="Helical" evidence="1">
    <location>
        <begin position="208"/>
        <end position="229"/>
    </location>
</feature>
<evidence type="ECO:0000259" key="2">
    <source>
        <dbReference type="Pfam" id="PF07670"/>
    </source>
</evidence>
<feature type="transmembrane region" description="Helical" evidence="1">
    <location>
        <begin position="363"/>
        <end position="381"/>
    </location>
</feature>
<keyword evidence="1" id="KW-1133">Transmembrane helix</keyword>
<evidence type="ECO:0000313" key="3">
    <source>
        <dbReference type="EMBL" id="WNK18895.1"/>
    </source>
</evidence>
<feature type="transmembrane region" description="Helical" evidence="1">
    <location>
        <begin position="134"/>
        <end position="157"/>
    </location>
</feature>
<feature type="transmembrane region" description="Helical" evidence="1">
    <location>
        <begin position="94"/>
        <end position="114"/>
    </location>
</feature>
<feature type="transmembrane region" description="Helical" evidence="1">
    <location>
        <begin position="12"/>
        <end position="34"/>
    </location>
</feature>
<dbReference type="Pfam" id="PF07670">
    <property type="entry name" value="Gate"/>
    <property type="match status" value="1"/>
</dbReference>
<evidence type="ECO:0000313" key="4">
    <source>
        <dbReference type="Proteomes" id="UP001301869"/>
    </source>
</evidence>
<protein>
    <submittedName>
        <fullName evidence="3">Nucleoside recognition domain-containing protein</fullName>
    </submittedName>
</protein>